<evidence type="ECO:0000313" key="2">
    <source>
        <dbReference type="Proteomes" id="UP000609121"/>
    </source>
</evidence>
<dbReference type="AlphaFoldDB" id="A0A8J6Z478"/>
<proteinExistence type="predicted"/>
<accession>A0A8J6Z478</accession>
<dbReference type="Gene3D" id="3.30.530.20">
    <property type="match status" value="1"/>
</dbReference>
<dbReference type="RefSeq" id="WP_193179582.1">
    <property type="nucleotide sequence ID" value="NZ_JACVXA010000006.1"/>
</dbReference>
<dbReference type="EMBL" id="JACVXA010000006">
    <property type="protein sequence ID" value="MBE3637224.1"/>
    <property type="molecule type" value="Genomic_DNA"/>
</dbReference>
<protein>
    <recommendedName>
        <fullName evidence="3">SRPBCC family protein</fullName>
    </recommendedName>
</protein>
<reference evidence="1" key="1">
    <citation type="submission" date="2020-09" db="EMBL/GenBank/DDBJ databases">
        <title>A novel bacterium of genus Mangrovicoccus, isolated from South China Sea.</title>
        <authorList>
            <person name="Huang H."/>
            <person name="Mo K."/>
            <person name="Hu Y."/>
        </authorList>
    </citation>
    <scope>NUCLEOTIDE SEQUENCE</scope>
    <source>
        <strain evidence="1">HB182678</strain>
    </source>
</reference>
<evidence type="ECO:0000313" key="1">
    <source>
        <dbReference type="EMBL" id="MBE3637224.1"/>
    </source>
</evidence>
<sequence>MNLRSQETYPVPAAAAHAALADPEGLTRILRSQGVQVNEVTPGWPDGTDTIWKLGVGVKGIHRNVTLRVTQIRPDRGMVLAYESDGIHGEVVIDIAAAGPESCTIAYDIAIAARGIAGRLMLQPLRVAQHRVEQKLHGRITAFTRSRLGLA</sequence>
<dbReference type="InterPro" id="IPR023393">
    <property type="entry name" value="START-like_dom_sf"/>
</dbReference>
<name>A0A8J6Z478_9RHOB</name>
<dbReference type="Proteomes" id="UP000609121">
    <property type="component" value="Unassembled WGS sequence"/>
</dbReference>
<gene>
    <name evidence="1" type="ORF">ICN82_03295</name>
</gene>
<comment type="caution">
    <text evidence="1">The sequence shown here is derived from an EMBL/GenBank/DDBJ whole genome shotgun (WGS) entry which is preliminary data.</text>
</comment>
<keyword evidence="2" id="KW-1185">Reference proteome</keyword>
<organism evidence="1 2">
    <name type="scientific">Mangrovicoccus algicola</name>
    <dbReference type="NCBI Taxonomy" id="2771008"/>
    <lineage>
        <taxon>Bacteria</taxon>
        <taxon>Pseudomonadati</taxon>
        <taxon>Pseudomonadota</taxon>
        <taxon>Alphaproteobacteria</taxon>
        <taxon>Rhodobacterales</taxon>
        <taxon>Paracoccaceae</taxon>
        <taxon>Mangrovicoccus</taxon>
    </lineage>
</organism>
<evidence type="ECO:0008006" key="3">
    <source>
        <dbReference type="Google" id="ProtNLM"/>
    </source>
</evidence>
<dbReference type="SUPFAM" id="SSF55961">
    <property type="entry name" value="Bet v1-like"/>
    <property type="match status" value="1"/>
</dbReference>